<dbReference type="InterPro" id="IPR023997">
    <property type="entry name" value="TonB-dep_OMP_SusC/RagA_CS"/>
</dbReference>
<evidence type="ECO:0000259" key="8">
    <source>
        <dbReference type="Pfam" id="PF07715"/>
    </source>
</evidence>
<evidence type="ECO:0000256" key="4">
    <source>
        <dbReference type="ARBA" id="ARBA00022692"/>
    </source>
</evidence>
<dbReference type="InterPro" id="IPR012910">
    <property type="entry name" value="Plug_dom"/>
</dbReference>
<evidence type="ECO:0000256" key="2">
    <source>
        <dbReference type="ARBA" id="ARBA00022448"/>
    </source>
</evidence>
<reference evidence="10" key="1">
    <citation type="journal article" date="2019" name="Int. J. Syst. Evol. Microbiol.">
        <title>The Global Catalogue of Microorganisms (GCM) 10K type strain sequencing project: providing services to taxonomists for standard genome sequencing and annotation.</title>
        <authorList>
            <consortium name="The Broad Institute Genomics Platform"/>
            <consortium name="The Broad Institute Genome Sequencing Center for Infectious Disease"/>
            <person name="Wu L."/>
            <person name="Ma J."/>
        </authorList>
    </citation>
    <scope>NUCLEOTIDE SEQUENCE [LARGE SCALE GENOMIC DNA]</scope>
    <source>
        <strain evidence="10">JCM 16704</strain>
    </source>
</reference>
<dbReference type="Pfam" id="PF13715">
    <property type="entry name" value="CarbopepD_reg_2"/>
    <property type="match status" value="1"/>
</dbReference>
<accession>A0ABP7Z0V4</accession>
<dbReference type="InterPro" id="IPR039426">
    <property type="entry name" value="TonB-dep_rcpt-like"/>
</dbReference>
<keyword evidence="9" id="KW-0675">Receptor</keyword>
<dbReference type="Gene3D" id="2.170.130.10">
    <property type="entry name" value="TonB-dependent receptor, plug domain"/>
    <property type="match status" value="1"/>
</dbReference>
<comment type="subcellular location">
    <subcellularLocation>
        <location evidence="1 7">Cell outer membrane</location>
        <topology evidence="1 7">Multi-pass membrane protein</topology>
    </subcellularLocation>
</comment>
<dbReference type="Pfam" id="PF07715">
    <property type="entry name" value="Plug"/>
    <property type="match status" value="1"/>
</dbReference>
<evidence type="ECO:0000313" key="9">
    <source>
        <dbReference type="EMBL" id="GAA4144428.1"/>
    </source>
</evidence>
<dbReference type="InterPro" id="IPR008969">
    <property type="entry name" value="CarboxyPept-like_regulatory"/>
</dbReference>
<protein>
    <submittedName>
        <fullName evidence="9">TonB-dependent receptor</fullName>
    </submittedName>
</protein>
<comment type="caution">
    <text evidence="9">The sequence shown here is derived from an EMBL/GenBank/DDBJ whole genome shotgun (WGS) entry which is preliminary data.</text>
</comment>
<proteinExistence type="inferred from homology"/>
<gene>
    <name evidence="9" type="ORF">GCM10022216_27360</name>
</gene>
<keyword evidence="10" id="KW-1185">Reference proteome</keyword>
<dbReference type="Gene3D" id="2.40.170.20">
    <property type="entry name" value="TonB-dependent receptor, beta-barrel domain"/>
    <property type="match status" value="1"/>
</dbReference>
<evidence type="ECO:0000256" key="3">
    <source>
        <dbReference type="ARBA" id="ARBA00022452"/>
    </source>
</evidence>
<evidence type="ECO:0000256" key="1">
    <source>
        <dbReference type="ARBA" id="ARBA00004571"/>
    </source>
</evidence>
<evidence type="ECO:0000256" key="6">
    <source>
        <dbReference type="ARBA" id="ARBA00023237"/>
    </source>
</evidence>
<dbReference type="RefSeq" id="WP_344675331.1">
    <property type="nucleotide sequence ID" value="NZ_BAAAZI010000011.1"/>
</dbReference>
<keyword evidence="4 7" id="KW-0812">Transmembrane</keyword>
<evidence type="ECO:0000256" key="7">
    <source>
        <dbReference type="PROSITE-ProRule" id="PRU01360"/>
    </source>
</evidence>
<evidence type="ECO:0000313" key="10">
    <source>
        <dbReference type="Proteomes" id="UP001500101"/>
    </source>
</evidence>
<sequence>MYKTITLIFTIVCISTSQLHAQIKSISGKVFKDLDGSPIGSATITSSKYNNLSKSDPIGRFVINVNNDIDTLIVSHVGFEAKRVPIDSKTDYPLEIYLVVSSTELSEIVVNTGYQTLPKERATGSFSHVDNHTLNQRVGGNILDRLEGLSSSLLIDKRNENQTIQIRGISTLNEEIMQPLIVLDNFPYEGGLSNINPNDIESITVLKDAAASSIWGARAGNGVIVINTKKARTNQRPRIDFNSNLTLSPKPNLYTADQIGVGTFVDLEAELFGLGYYDYLFDDPTYPPIPQTAEILEKLRQGLISQSESDRLINELKSKDVRSDMSRYLYRPSVQQQYHASINGSGNGIRYLFSSGFDNDLNTLKGNSNQRITLRTDNSVDITDRIEFQIGSIYTTNRGTLNSPGGYGSYMFTTAISPYASLMDEYGNPSALDLFYSREFTDLAREKGLLDWKYRPLQELLYNDKTSKNNDLLVNLGLTYKVLDWAKISLKYQNQKNWLSTRWNNGLENYTTRDIINRFSQLDADKVTSPIPKKAILHTTDAENTIQAIRGQIDIAKEWGGLHHINAIAGGEIRGNNRKTSTDIIYGYDENHLAIENMNFSQQYPTYEYLYGNAFIPNGRNLNETTNRFVSLFTNIAYTYNSKYTLSASARRDASNLFGVNTNQKWIPLWSIGGLWKMDRESWFDLPPLTDVNLRASYGISGNLSPNASSLARISYYGASASTIGLPFASIISPPNPNLRWEQVKTANLGLDFGALNNRLRGSIDLYKKSSFDLLNSKKFDPITGTTTAVQNSASIKSKGLDLVLNSQNTTGDIKWSSTFMFNYVSYKVTENLDPIPLEGLVSSGNTIFPVIGYSPYLVASYKWAGLNPENGNPRGYVDGQVSEDYNEILKNPLEEQVLHGAALPPIFGNLRNSFEWKNFSLSFNLSYRLSYYFRKPSLNYTGLLQNGSAFGYGEFEDRWQKSGDELTTNVPSFVYPASYQRDNFYYYSDINVEKADNIKLDEVFLQYNLTENVIGIKGIRSVQLYTYLNNLNLFLWKANKSNIDPDRLASFRTPISISLGLKVTFK</sequence>
<dbReference type="InterPro" id="IPR037066">
    <property type="entry name" value="Plug_dom_sf"/>
</dbReference>
<dbReference type="NCBIfam" id="TIGR04056">
    <property type="entry name" value="OMP_RagA_SusC"/>
    <property type="match status" value="1"/>
</dbReference>
<keyword evidence="6 7" id="KW-0998">Cell outer membrane</keyword>
<keyword evidence="5 7" id="KW-0472">Membrane</keyword>
<dbReference type="EMBL" id="BAAAZI010000011">
    <property type="protein sequence ID" value="GAA4144428.1"/>
    <property type="molecule type" value="Genomic_DNA"/>
</dbReference>
<keyword evidence="2 7" id="KW-0813">Transport</keyword>
<dbReference type="InterPro" id="IPR023996">
    <property type="entry name" value="TonB-dep_OMP_SusC/RagA"/>
</dbReference>
<dbReference type="SUPFAM" id="SSF49464">
    <property type="entry name" value="Carboxypeptidase regulatory domain-like"/>
    <property type="match status" value="1"/>
</dbReference>
<dbReference type="SUPFAM" id="SSF56935">
    <property type="entry name" value="Porins"/>
    <property type="match status" value="1"/>
</dbReference>
<organism evidence="9 10">
    <name type="scientific">Sphingobacterium kyonggiense</name>
    <dbReference type="NCBI Taxonomy" id="714075"/>
    <lineage>
        <taxon>Bacteria</taxon>
        <taxon>Pseudomonadati</taxon>
        <taxon>Bacteroidota</taxon>
        <taxon>Sphingobacteriia</taxon>
        <taxon>Sphingobacteriales</taxon>
        <taxon>Sphingobacteriaceae</taxon>
        <taxon>Sphingobacterium</taxon>
    </lineage>
</organism>
<feature type="domain" description="TonB-dependent receptor plug" evidence="8">
    <location>
        <begin position="119"/>
        <end position="223"/>
    </location>
</feature>
<evidence type="ECO:0000256" key="5">
    <source>
        <dbReference type="ARBA" id="ARBA00023136"/>
    </source>
</evidence>
<dbReference type="InterPro" id="IPR036942">
    <property type="entry name" value="Beta-barrel_TonB_sf"/>
</dbReference>
<dbReference type="Proteomes" id="UP001500101">
    <property type="component" value="Unassembled WGS sequence"/>
</dbReference>
<name>A0ABP7Z0V4_9SPHI</name>
<comment type="similarity">
    <text evidence="7">Belongs to the TonB-dependent receptor family.</text>
</comment>
<dbReference type="PROSITE" id="PS52016">
    <property type="entry name" value="TONB_DEPENDENT_REC_3"/>
    <property type="match status" value="1"/>
</dbReference>
<keyword evidence="3 7" id="KW-1134">Transmembrane beta strand</keyword>
<dbReference type="NCBIfam" id="TIGR04057">
    <property type="entry name" value="SusC_RagA_signa"/>
    <property type="match status" value="1"/>
</dbReference>